<evidence type="ECO:0000313" key="11">
    <source>
        <dbReference type="Proteomes" id="UP000215884"/>
    </source>
</evidence>
<dbReference type="Proteomes" id="UP000215884">
    <property type="component" value="Chromosome"/>
</dbReference>
<dbReference type="AlphaFoldDB" id="A0A2U8Q5Q0"/>
<keyword evidence="7" id="KW-0408">Iron</keyword>
<evidence type="ECO:0000256" key="6">
    <source>
        <dbReference type="ARBA" id="ARBA00023002"/>
    </source>
</evidence>
<dbReference type="InterPro" id="IPR011008">
    <property type="entry name" value="Dimeric_a/b-barrel"/>
</dbReference>
<dbReference type="InterPro" id="IPR006314">
    <property type="entry name" value="Dyp_peroxidase"/>
</dbReference>
<dbReference type="SUPFAM" id="SSF54909">
    <property type="entry name" value="Dimeric alpha+beta barrel"/>
    <property type="match status" value="1"/>
</dbReference>
<dbReference type="InterPro" id="IPR048328">
    <property type="entry name" value="Dyp_perox_C"/>
</dbReference>
<dbReference type="KEGG" id="brq:CIT40_17490"/>
<evidence type="ECO:0000256" key="5">
    <source>
        <dbReference type="ARBA" id="ARBA00022729"/>
    </source>
</evidence>
<dbReference type="EMBL" id="CP029426">
    <property type="protein sequence ID" value="AWM04728.1"/>
    <property type="molecule type" value="Genomic_DNA"/>
</dbReference>
<evidence type="ECO:0000256" key="8">
    <source>
        <dbReference type="SAM" id="MobiDB-lite"/>
    </source>
</evidence>
<keyword evidence="3" id="KW-0349">Heme</keyword>
<dbReference type="PANTHER" id="PTHR30521:SF4">
    <property type="entry name" value="DEFERROCHELATASE"/>
    <property type="match status" value="1"/>
</dbReference>
<evidence type="ECO:0000313" key="10">
    <source>
        <dbReference type="EMBL" id="AWM04728.1"/>
    </source>
</evidence>
<evidence type="ECO:0000256" key="7">
    <source>
        <dbReference type="ARBA" id="ARBA00023004"/>
    </source>
</evidence>
<comment type="cofactor">
    <cofactor evidence="1">
        <name>heme b</name>
        <dbReference type="ChEBI" id="CHEBI:60344"/>
    </cofactor>
</comment>
<keyword evidence="6" id="KW-0560">Oxidoreductase</keyword>
<sequence>MCARQHASAYVPLRRAQRICRPDQPRNGTARRSVRRAERQQRRPDHEGHRIMKAPAAHLAHHFDDIQGMLRSGYGWLQDSRFWLLTIRDGQETAARAWLAKFVESGVITNAKEVGKSRTHPIAKAAAIAFSFSGLTKLGCVEDDIFPFPTPFRSGMGSDARVLLLRDNPRAWRWSDVDGDSGDAVHVLIAEWTKRGVGPIISRPDETIFRTIQIDNDPCSFRKLEGDKEEKLREAFGFRDGLAQPVIRGLKQDDNVRLLRSEKDKDKKEADALYDDRVVQPGEFILGYRNEYDELTYCPDVKGWGPSGLAKHPGGRFALNGSYLAVRQIEQDVAAFDRFRELNGQDICNKLMGRQDNGWPLPWQYDPGNPKTDSELDAFRYRVDDANGFMCPKGAHIRRMNPRDTLGVDIQSSIQSTKLHRLLRRGRPYREDSNGETRKGIFFIACNADIERQFEFVQQRWARNPSFVNLHADDPLVGSSDPQTFPKALSLPGLPSGGEVSLANFATTLGGGYFFLPGLAALRFIVGEEGAAKFATSELAEAAAP</sequence>
<feature type="domain" description="Dyp-type peroxidase C-terminal" evidence="9">
    <location>
        <begin position="317"/>
        <end position="461"/>
    </location>
</feature>
<evidence type="ECO:0000256" key="1">
    <source>
        <dbReference type="ARBA" id="ARBA00001970"/>
    </source>
</evidence>
<dbReference type="PROSITE" id="PS51404">
    <property type="entry name" value="DYP_PEROXIDASE"/>
    <property type="match status" value="1"/>
</dbReference>
<evidence type="ECO:0000256" key="3">
    <source>
        <dbReference type="ARBA" id="ARBA00022617"/>
    </source>
</evidence>
<dbReference type="GO" id="GO:0005829">
    <property type="term" value="C:cytosol"/>
    <property type="evidence" value="ECO:0007669"/>
    <property type="project" value="TreeGrafter"/>
</dbReference>
<organism evidence="10 11">
    <name type="scientific">Bradyrhizobium amphicarpaeae</name>
    <dbReference type="NCBI Taxonomy" id="1404768"/>
    <lineage>
        <taxon>Bacteria</taxon>
        <taxon>Pseudomonadati</taxon>
        <taxon>Pseudomonadota</taxon>
        <taxon>Alphaproteobacteria</taxon>
        <taxon>Hyphomicrobiales</taxon>
        <taxon>Nitrobacteraceae</taxon>
        <taxon>Bradyrhizobium</taxon>
    </lineage>
</organism>
<feature type="compositionally biased region" description="Basic and acidic residues" evidence="8">
    <location>
        <begin position="35"/>
        <end position="50"/>
    </location>
</feature>
<keyword evidence="4" id="KW-0479">Metal-binding</keyword>
<feature type="region of interest" description="Disordered" evidence="8">
    <location>
        <begin position="18"/>
        <end position="50"/>
    </location>
</feature>
<dbReference type="OrthoDB" id="236246at2"/>
<evidence type="ECO:0000256" key="4">
    <source>
        <dbReference type="ARBA" id="ARBA00022723"/>
    </source>
</evidence>
<dbReference type="GO" id="GO:0020037">
    <property type="term" value="F:heme binding"/>
    <property type="evidence" value="ECO:0007669"/>
    <property type="project" value="InterPro"/>
</dbReference>
<dbReference type="GO" id="GO:0046872">
    <property type="term" value="F:metal ion binding"/>
    <property type="evidence" value="ECO:0007669"/>
    <property type="project" value="UniProtKB-KW"/>
</dbReference>
<keyword evidence="2 10" id="KW-0575">Peroxidase</keyword>
<keyword evidence="5" id="KW-0732">Signal</keyword>
<protein>
    <submittedName>
        <fullName evidence="10">Peroxidase</fullName>
    </submittedName>
</protein>
<accession>A0A2U8Q5Q0</accession>
<dbReference type="GO" id="GO:0004601">
    <property type="term" value="F:peroxidase activity"/>
    <property type="evidence" value="ECO:0007669"/>
    <property type="project" value="UniProtKB-KW"/>
</dbReference>
<gene>
    <name evidence="10" type="ORF">CIT40_17490</name>
</gene>
<proteinExistence type="predicted"/>
<reference evidence="10 11" key="1">
    <citation type="journal article" date="2017" name="Syst. Appl. Microbiol.">
        <title>Soybeans inoculated with root zone soils of Canadian native legumes harbour diverse and novel Bradyrhizobium spp. that possess agricultural potential.</title>
        <authorList>
            <person name="Bromfield E.S.P."/>
            <person name="Cloutier S."/>
            <person name="Tambong J.T."/>
            <person name="Tran Thi T.V."/>
        </authorList>
    </citation>
    <scope>NUCLEOTIDE SEQUENCE [LARGE SCALE GENOMIC DNA]</scope>
    <source>
        <strain evidence="10 11">39S1MB</strain>
    </source>
</reference>
<dbReference type="PANTHER" id="PTHR30521">
    <property type="entry name" value="DEFERROCHELATASE/PEROXIDASE"/>
    <property type="match status" value="1"/>
</dbReference>
<evidence type="ECO:0000259" key="9">
    <source>
        <dbReference type="Pfam" id="PF20628"/>
    </source>
</evidence>
<dbReference type="Pfam" id="PF20628">
    <property type="entry name" value="Dyp_perox_C"/>
    <property type="match status" value="1"/>
</dbReference>
<evidence type="ECO:0000256" key="2">
    <source>
        <dbReference type="ARBA" id="ARBA00022559"/>
    </source>
</evidence>
<name>A0A2U8Q5Q0_9BRAD</name>
<reference evidence="10 11" key="2">
    <citation type="journal article" date="2019" name="Int. J. Syst. Evol. Microbiol.">
        <title>Description and complete genome sequence of Bradyrhizobium amphicarpaeae sp. nov., harbouring photosystem and nitrogen-fixation genes.</title>
        <authorList>
            <person name="Bromfield E.S.P."/>
            <person name="Cloutier S."/>
            <person name="Nguyen H.D.T."/>
        </authorList>
    </citation>
    <scope>NUCLEOTIDE SEQUENCE [LARGE SCALE GENOMIC DNA]</scope>
    <source>
        <strain evidence="10 11">39S1MB</strain>
    </source>
</reference>
<keyword evidence="11" id="KW-1185">Reference proteome</keyword>